<dbReference type="InterPro" id="IPR025187">
    <property type="entry name" value="DUF4112"/>
</dbReference>
<evidence type="ECO:0000313" key="4">
    <source>
        <dbReference type="Proteomes" id="UP001152885"/>
    </source>
</evidence>
<evidence type="ECO:0000256" key="2">
    <source>
        <dbReference type="SAM" id="Phobius"/>
    </source>
</evidence>
<gene>
    <name evidence="3" type="ORF">CANVERA_P2108</name>
</gene>
<dbReference type="EMBL" id="CANTUO010000002">
    <property type="protein sequence ID" value="CAI5757594.1"/>
    <property type="molecule type" value="Genomic_DNA"/>
</dbReference>
<feature type="compositionally biased region" description="Basic and acidic residues" evidence="1">
    <location>
        <begin position="184"/>
        <end position="194"/>
    </location>
</feature>
<accession>A0A9W4TV31</accession>
<evidence type="ECO:0000256" key="1">
    <source>
        <dbReference type="SAM" id="MobiDB-lite"/>
    </source>
</evidence>
<dbReference type="PANTHER" id="PTHR35519">
    <property type="entry name" value="MEMBRANE PROTEINS"/>
    <property type="match status" value="1"/>
</dbReference>
<feature type="transmembrane region" description="Helical" evidence="2">
    <location>
        <begin position="86"/>
        <end position="111"/>
    </location>
</feature>
<keyword evidence="2" id="KW-0812">Transmembrane</keyword>
<name>A0A9W4TV31_9ASCO</name>
<sequence>MMSQLLYKYFLQKTNLDHVITMGSSADDPYFEEIPENELLFYQRKGAKRRRKLPSYIPKHDLKILNSVKNKAYALDLQLSLCGLRIGWSAIIGLIPIIGDFFAFYLAYLLVRKAKKIEGGIPKSLETEMMANVMFDFGIGLIPFFGDFINVLYKCNSRNFILLEKYLVNKFQNKLESVNGGNINDRKANNDKVKPPAPPPRNNQPVYNNV</sequence>
<dbReference type="AlphaFoldDB" id="A0A9W4TV31"/>
<proteinExistence type="predicted"/>
<keyword evidence="2" id="KW-1133">Transmembrane helix</keyword>
<evidence type="ECO:0000313" key="3">
    <source>
        <dbReference type="EMBL" id="CAI5757594.1"/>
    </source>
</evidence>
<feature type="region of interest" description="Disordered" evidence="1">
    <location>
        <begin position="182"/>
        <end position="210"/>
    </location>
</feature>
<organism evidence="3 4">
    <name type="scientific">Candida verbasci</name>
    <dbReference type="NCBI Taxonomy" id="1227364"/>
    <lineage>
        <taxon>Eukaryota</taxon>
        <taxon>Fungi</taxon>
        <taxon>Dikarya</taxon>
        <taxon>Ascomycota</taxon>
        <taxon>Saccharomycotina</taxon>
        <taxon>Pichiomycetes</taxon>
        <taxon>Debaryomycetaceae</taxon>
        <taxon>Candida/Lodderomyces clade</taxon>
        <taxon>Candida</taxon>
    </lineage>
</organism>
<keyword evidence="4" id="KW-1185">Reference proteome</keyword>
<dbReference type="Pfam" id="PF13430">
    <property type="entry name" value="DUF4112"/>
    <property type="match status" value="1"/>
</dbReference>
<dbReference type="Proteomes" id="UP001152885">
    <property type="component" value="Unassembled WGS sequence"/>
</dbReference>
<dbReference type="PANTHER" id="PTHR35519:SF2">
    <property type="entry name" value="PH DOMAIN PROTEIN"/>
    <property type="match status" value="1"/>
</dbReference>
<protein>
    <submittedName>
        <fullName evidence="3">Uncharacterized protein</fullName>
    </submittedName>
</protein>
<comment type="caution">
    <text evidence="3">The sequence shown here is derived from an EMBL/GenBank/DDBJ whole genome shotgun (WGS) entry which is preliminary data.</text>
</comment>
<dbReference type="OrthoDB" id="2103474at2759"/>
<feature type="transmembrane region" description="Helical" evidence="2">
    <location>
        <begin position="132"/>
        <end position="153"/>
    </location>
</feature>
<keyword evidence="2" id="KW-0472">Membrane</keyword>
<reference evidence="3" key="1">
    <citation type="submission" date="2022-12" db="EMBL/GenBank/DDBJ databases">
        <authorList>
            <person name="Brejova B."/>
        </authorList>
    </citation>
    <scope>NUCLEOTIDE SEQUENCE</scope>
</reference>